<evidence type="ECO:0000256" key="1">
    <source>
        <dbReference type="SAM" id="MobiDB-lite"/>
    </source>
</evidence>
<dbReference type="OrthoDB" id="2679437at2759"/>
<accession>A0A0C3AGX8</accession>
<reference evidence="3" key="2">
    <citation type="submission" date="2015-01" db="EMBL/GenBank/DDBJ databases">
        <title>Evolutionary Origins and Diversification of the Mycorrhizal Mutualists.</title>
        <authorList>
            <consortium name="DOE Joint Genome Institute"/>
            <consortium name="Mycorrhizal Genomics Consortium"/>
            <person name="Kohler A."/>
            <person name="Kuo A."/>
            <person name="Nagy L.G."/>
            <person name="Floudas D."/>
            <person name="Copeland A."/>
            <person name="Barry K.W."/>
            <person name="Cichocki N."/>
            <person name="Veneault-Fourrey C."/>
            <person name="LaButti K."/>
            <person name="Lindquist E.A."/>
            <person name="Lipzen A."/>
            <person name="Lundell T."/>
            <person name="Morin E."/>
            <person name="Murat C."/>
            <person name="Riley R."/>
            <person name="Ohm R."/>
            <person name="Sun H."/>
            <person name="Tunlid A."/>
            <person name="Henrissat B."/>
            <person name="Grigoriev I.V."/>
            <person name="Hibbett D.S."/>
            <person name="Martin F."/>
        </authorList>
    </citation>
    <scope>NUCLEOTIDE SEQUENCE [LARGE SCALE GENOMIC DNA]</scope>
    <source>
        <strain evidence="3">Foug A</strain>
    </source>
</reference>
<feature type="region of interest" description="Disordered" evidence="1">
    <location>
        <begin position="1"/>
        <end position="68"/>
    </location>
</feature>
<dbReference type="InParanoid" id="A0A0C3AGX8"/>
<protein>
    <submittedName>
        <fullName evidence="2">Uncharacterized protein</fullName>
    </submittedName>
</protein>
<name>A0A0C3AGX8_9AGAM</name>
<proteinExistence type="predicted"/>
<sequence>FAGHQPLPNGNEIVDQQKESKSKQRKDPLTTQASTAIARSSHPQSCKQSSWEQGQQKFDNQKMEAVPP</sequence>
<feature type="non-terminal residue" evidence="2">
    <location>
        <position position="1"/>
    </location>
</feature>
<evidence type="ECO:0000313" key="2">
    <source>
        <dbReference type="EMBL" id="KIM64142.1"/>
    </source>
</evidence>
<dbReference type="Proteomes" id="UP000053989">
    <property type="component" value="Unassembled WGS sequence"/>
</dbReference>
<organism evidence="2 3">
    <name type="scientific">Scleroderma citrinum Foug A</name>
    <dbReference type="NCBI Taxonomy" id="1036808"/>
    <lineage>
        <taxon>Eukaryota</taxon>
        <taxon>Fungi</taxon>
        <taxon>Dikarya</taxon>
        <taxon>Basidiomycota</taxon>
        <taxon>Agaricomycotina</taxon>
        <taxon>Agaricomycetes</taxon>
        <taxon>Agaricomycetidae</taxon>
        <taxon>Boletales</taxon>
        <taxon>Sclerodermatineae</taxon>
        <taxon>Sclerodermataceae</taxon>
        <taxon>Scleroderma</taxon>
    </lineage>
</organism>
<feature type="compositionally biased region" description="Basic and acidic residues" evidence="1">
    <location>
        <begin position="15"/>
        <end position="28"/>
    </location>
</feature>
<gene>
    <name evidence="2" type="ORF">SCLCIDRAFT_660105</name>
</gene>
<evidence type="ECO:0000313" key="3">
    <source>
        <dbReference type="Proteomes" id="UP000053989"/>
    </source>
</evidence>
<feature type="compositionally biased region" description="Polar residues" evidence="1">
    <location>
        <begin position="29"/>
        <end position="58"/>
    </location>
</feature>
<reference evidence="2 3" key="1">
    <citation type="submission" date="2014-04" db="EMBL/GenBank/DDBJ databases">
        <authorList>
            <consortium name="DOE Joint Genome Institute"/>
            <person name="Kuo A."/>
            <person name="Kohler A."/>
            <person name="Nagy L.G."/>
            <person name="Floudas D."/>
            <person name="Copeland A."/>
            <person name="Barry K.W."/>
            <person name="Cichocki N."/>
            <person name="Veneault-Fourrey C."/>
            <person name="LaButti K."/>
            <person name="Lindquist E.A."/>
            <person name="Lipzen A."/>
            <person name="Lundell T."/>
            <person name="Morin E."/>
            <person name="Murat C."/>
            <person name="Sun H."/>
            <person name="Tunlid A."/>
            <person name="Henrissat B."/>
            <person name="Grigoriev I.V."/>
            <person name="Hibbett D.S."/>
            <person name="Martin F."/>
            <person name="Nordberg H.P."/>
            <person name="Cantor M.N."/>
            <person name="Hua S.X."/>
        </authorList>
    </citation>
    <scope>NUCLEOTIDE SEQUENCE [LARGE SCALE GENOMIC DNA]</scope>
    <source>
        <strain evidence="2 3">Foug A</strain>
    </source>
</reference>
<dbReference type="EMBL" id="KN822030">
    <property type="protein sequence ID" value="KIM64142.1"/>
    <property type="molecule type" value="Genomic_DNA"/>
</dbReference>
<dbReference type="AlphaFoldDB" id="A0A0C3AGX8"/>
<dbReference type="HOGENOM" id="CLU_208182_0_0_1"/>
<keyword evidence="3" id="KW-1185">Reference proteome</keyword>